<gene>
    <name evidence="3" type="ORF">AWT59_1601</name>
</gene>
<feature type="domain" description="DUF6701" evidence="2">
    <location>
        <begin position="3"/>
        <end position="43"/>
    </location>
</feature>
<evidence type="ECO:0000259" key="2">
    <source>
        <dbReference type="Pfam" id="PF20419"/>
    </source>
</evidence>
<sequence length="45" mass="5036">MTVTGNVPSWLQYPWLGGAAINPTALATFGVYKGPNQFIYQRENY</sequence>
<evidence type="ECO:0000313" key="3">
    <source>
        <dbReference type="EMBL" id="KXS32287.1"/>
    </source>
</evidence>
<feature type="transmembrane region" description="Helical" evidence="1">
    <location>
        <begin position="12"/>
        <end position="32"/>
    </location>
</feature>
<dbReference type="EMBL" id="LSLI01000035">
    <property type="protein sequence ID" value="KXS32287.1"/>
    <property type="molecule type" value="Genomic_DNA"/>
</dbReference>
<dbReference type="Proteomes" id="UP000070578">
    <property type="component" value="Unassembled WGS sequence"/>
</dbReference>
<dbReference type="AlphaFoldDB" id="A0A139BTK7"/>
<dbReference type="InterPro" id="IPR046524">
    <property type="entry name" value="DUF6701"/>
</dbReference>
<protein>
    <recommendedName>
        <fullName evidence="2">DUF6701 domain-containing protein</fullName>
    </recommendedName>
</protein>
<accession>A0A139BTK7</accession>
<evidence type="ECO:0000256" key="1">
    <source>
        <dbReference type="SAM" id="Phobius"/>
    </source>
</evidence>
<comment type="caution">
    <text evidence="3">The sequence shown here is derived from an EMBL/GenBank/DDBJ whole genome shotgun (WGS) entry which is preliminary data.</text>
</comment>
<keyword evidence="1" id="KW-0472">Membrane</keyword>
<reference evidence="3 4" key="2">
    <citation type="submission" date="2016-03" db="EMBL/GenBank/DDBJ databases">
        <title>New uncultured bacterium of the family Gallionellaceae from acid mine drainage: description and reconstruction of genome based on metagenomic analysis of microbial community.</title>
        <authorList>
            <person name="Kadnikov V."/>
            <person name="Ivasenko D."/>
            <person name="Beletsky A."/>
            <person name="Mardanov A."/>
            <person name="Danilova E."/>
            <person name="Pimenov N."/>
            <person name="Karnachuk O."/>
            <person name="Ravin N."/>
        </authorList>
    </citation>
    <scope>NUCLEOTIDE SEQUENCE [LARGE SCALE GENOMIC DNA]</scope>
    <source>
        <strain evidence="3">ShG14-8</strain>
    </source>
</reference>
<evidence type="ECO:0000313" key="4">
    <source>
        <dbReference type="Proteomes" id="UP000070578"/>
    </source>
</evidence>
<name>A0A139BTK7_9PROT</name>
<keyword evidence="1" id="KW-1133">Transmembrane helix</keyword>
<organism evidence="3 4">
    <name type="scientific">Candidatus Gallionella acididurans</name>
    <dbReference type="NCBI Taxonomy" id="1796491"/>
    <lineage>
        <taxon>Bacteria</taxon>
        <taxon>Pseudomonadati</taxon>
        <taxon>Pseudomonadota</taxon>
        <taxon>Betaproteobacteria</taxon>
        <taxon>Nitrosomonadales</taxon>
        <taxon>Gallionellaceae</taxon>
        <taxon>Gallionella</taxon>
    </lineage>
</organism>
<keyword evidence="1" id="KW-0812">Transmembrane</keyword>
<proteinExistence type="predicted"/>
<reference evidence="3 4" key="1">
    <citation type="submission" date="2016-02" db="EMBL/GenBank/DDBJ databases">
        <authorList>
            <person name="Wen L."/>
            <person name="He K."/>
            <person name="Yang H."/>
        </authorList>
    </citation>
    <scope>NUCLEOTIDE SEQUENCE [LARGE SCALE GENOMIC DNA]</scope>
    <source>
        <strain evidence="3">ShG14-8</strain>
    </source>
</reference>
<dbReference type="Pfam" id="PF20419">
    <property type="entry name" value="DUF6701"/>
    <property type="match status" value="1"/>
</dbReference>